<dbReference type="CDD" id="cd06532">
    <property type="entry name" value="Glyco_transf_25"/>
    <property type="match status" value="1"/>
</dbReference>
<feature type="domain" description="Glycosyl transferase family 25" evidence="1">
    <location>
        <begin position="4"/>
        <end position="186"/>
    </location>
</feature>
<reference evidence="2 3" key="1">
    <citation type="submission" date="2020-09" db="EMBL/GenBank/DDBJ databases">
        <title>Mannheimia bovis sp.nov., isolated from a cow.</title>
        <authorList>
            <person name="Li F."/>
        </authorList>
    </citation>
    <scope>NUCLEOTIDE SEQUENCE [LARGE SCALE GENOMIC DNA]</scope>
    <source>
        <strain evidence="2 3">ZY190616</strain>
    </source>
</reference>
<dbReference type="RefSeq" id="WP_188156550.1">
    <property type="nucleotide sequence ID" value="NZ_CP061280.1"/>
</dbReference>
<keyword evidence="3" id="KW-1185">Reference proteome</keyword>
<dbReference type="KEGG" id="mbos:ICJ55_09315"/>
<keyword evidence="2" id="KW-0808">Transferase</keyword>
<evidence type="ECO:0000259" key="1">
    <source>
        <dbReference type="Pfam" id="PF01755"/>
    </source>
</evidence>
<protein>
    <submittedName>
        <fullName evidence="2">Glycosyltransferase family 25 protein</fullName>
    </submittedName>
</protein>
<gene>
    <name evidence="2" type="ORF">ICJ55_09315</name>
</gene>
<dbReference type="Proteomes" id="UP000576260">
    <property type="component" value="Chromosome"/>
</dbReference>
<accession>A0A7H1C1S6</accession>
<name>A0A7H1C1S6_9PAST</name>
<evidence type="ECO:0000313" key="2">
    <source>
        <dbReference type="EMBL" id="QNS14931.1"/>
    </source>
</evidence>
<evidence type="ECO:0000313" key="3">
    <source>
        <dbReference type="Proteomes" id="UP000576260"/>
    </source>
</evidence>
<proteinExistence type="predicted"/>
<dbReference type="AlphaFoldDB" id="A0A7H1C1S6"/>
<organism evidence="2 3">
    <name type="scientific">Mannheimia bovis</name>
    <dbReference type="NCBI Taxonomy" id="2770636"/>
    <lineage>
        <taxon>Bacteria</taxon>
        <taxon>Pseudomonadati</taxon>
        <taxon>Pseudomonadota</taxon>
        <taxon>Gammaproteobacteria</taxon>
        <taxon>Pasteurellales</taxon>
        <taxon>Pasteurellaceae</taxon>
        <taxon>Mannheimia</taxon>
    </lineage>
</organism>
<dbReference type="InterPro" id="IPR002654">
    <property type="entry name" value="Glyco_trans_25"/>
</dbReference>
<dbReference type="EMBL" id="CP061280">
    <property type="protein sequence ID" value="QNS14931.1"/>
    <property type="molecule type" value="Genomic_DNA"/>
</dbReference>
<sequence length="249" mass="29872">MKKTPIFVINLEKSHERRAFVTEQFHAFPEIEYQFYKAVNGKENPDYPLFKRYNEQERFKRKGNKMNLSQLGCWASHYHLWEKCVELNQPIIILEDDAIIHSHFPNAYQFINSEENQFEFFWLSPPAPRVRGQKGKTIFTIPNSQCKIERFYKGWGNTTGYFITPQAAKKLINFAKEWIYEVDITMERYWENKLDFLAITPFCVEPDLSKESNIPVDKGKKNRTLMIKIKREIYKIKDLINKLIYNYKF</sequence>
<dbReference type="GO" id="GO:0016740">
    <property type="term" value="F:transferase activity"/>
    <property type="evidence" value="ECO:0007669"/>
    <property type="project" value="UniProtKB-KW"/>
</dbReference>
<dbReference type="Pfam" id="PF01755">
    <property type="entry name" value="Glyco_transf_25"/>
    <property type="match status" value="1"/>
</dbReference>